<comment type="catalytic activity">
    <reaction evidence="6">
        <text>L-threonyl-[protein] + ATP = 3-O-(5'-adenylyl)-L-threonyl-[protein] + diphosphate</text>
        <dbReference type="Rhea" id="RHEA:54292"/>
        <dbReference type="Rhea" id="RHEA-COMP:11060"/>
        <dbReference type="Rhea" id="RHEA-COMP:13847"/>
        <dbReference type="ChEBI" id="CHEBI:30013"/>
        <dbReference type="ChEBI" id="CHEBI:30616"/>
        <dbReference type="ChEBI" id="CHEBI:33019"/>
        <dbReference type="ChEBI" id="CHEBI:138113"/>
        <dbReference type="EC" id="2.7.7.108"/>
    </reaction>
</comment>
<name>A0ABN0UVK0_9PSEU</name>
<organism evidence="9 10">
    <name type="scientific">Saccharothrix mutabilis subsp. mutabilis</name>
    <dbReference type="NCBI Taxonomy" id="66855"/>
    <lineage>
        <taxon>Bacteria</taxon>
        <taxon>Bacillati</taxon>
        <taxon>Actinomycetota</taxon>
        <taxon>Actinomycetes</taxon>
        <taxon>Pseudonocardiales</taxon>
        <taxon>Pseudonocardiaceae</taxon>
        <taxon>Saccharothrix</taxon>
    </lineage>
</organism>
<reference evidence="9 10" key="1">
    <citation type="journal article" date="2019" name="Int. J. Syst. Evol. Microbiol.">
        <title>The Global Catalogue of Microorganisms (GCM) 10K type strain sequencing project: providing services to taxonomists for standard genome sequencing and annotation.</title>
        <authorList>
            <consortium name="The Broad Institute Genomics Platform"/>
            <consortium name="The Broad Institute Genome Sequencing Center for Infectious Disease"/>
            <person name="Wu L."/>
            <person name="Ma J."/>
        </authorList>
    </citation>
    <scope>NUCLEOTIDE SEQUENCE [LARGE SCALE GENOMIC DNA]</scope>
    <source>
        <strain evidence="9 10">JCM 3380</strain>
    </source>
</reference>
<dbReference type="SUPFAM" id="SSF140931">
    <property type="entry name" value="Fic-like"/>
    <property type="match status" value="1"/>
</dbReference>
<feature type="domain" description="Fido" evidence="8">
    <location>
        <begin position="51"/>
        <end position="187"/>
    </location>
</feature>
<evidence type="ECO:0000256" key="2">
    <source>
        <dbReference type="ARBA" id="ARBA00022695"/>
    </source>
</evidence>
<dbReference type="PANTHER" id="PTHR39560:SF1">
    <property type="entry name" value="PROTEIN ADENYLYLTRANSFERASE FIC-RELATED"/>
    <property type="match status" value="1"/>
</dbReference>
<keyword evidence="10" id="KW-1185">Reference proteome</keyword>
<evidence type="ECO:0000256" key="1">
    <source>
        <dbReference type="ARBA" id="ARBA00022679"/>
    </source>
</evidence>
<evidence type="ECO:0000256" key="3">
    <source>
        <dbReference type="ARBA" id="ARBA00022741"/>
    </source>
</evidence>
<evidence type="ECO:0000256" key="4">
    <source>
        <dbReference type="ARBA" id="ARBA00022840"/>
    </source>
</evidence>
<evidence type="ECO:0000256" key="5">
    <source>
        <dbReference type="ARBA" id="ARBA00034531"/>
    </source>
</evidence>
<protein>
    <recommendedName>
        <fullName evidence="5">protein adenylyltransferase</fullName>
        <ecNumber evidence="5">2.7.7.108</ecNumber>
    </recommendedName>
</protein>
<evidence type="ECO:0000259" key="8">
    <source>
        <dbReference type="PROSITE" id="PS51459"/>
    </source>
</evidence>
<keyword evidence="4" id="KW-0067">ATP-binding</keyword>
<sequence>MTSADPYTDPTTGVLRNHFGLTDRAECDRAEARLSALRLGELAITPLPGLYDLAHLRKFHRHIFGDLYPWAGEVRRVNITKTATFAAWQQVEPYAHWLFGELKKEQYLRDLAGPAFLDRFTHYFAEVNALHPFREGNGRTQRAFFGQLALEAGWVVGFGSLEPTAFGSACRESMSGSAEPLRGLLAEVTRPARAQ</sequence>
<accession>A0ABN0UVK0</accession>
<evidence type="ECO:0000256" key="6">
    <source>
        <dbReference type="ARBA" id="ARBA00047939"/>
    </source>
</evidence>
<dbReference type="Gene3D" id="1.10.3290.10">
    <property type="entry name" value="Fido-like domain"/>
    <property type="match status" value="1"/>
</dbReference>
<dbReference type="Proteomes" id="UP001500416">
    <property type="component" value="Unassembled WGS sequence"/>
</dbReference>
<comment type="catalytic activity">
    <reaction evidence="7">
        <text>L-tyrosyl-[protein] + ATP = O-(5'-adenylyl)-L-tyrosyl-[protein] + diphosphate</text>
        <dbReference type="Rhea" id="RHEA:54288"/>
        <dbReference type="Rhea" id="RHEA-COMP:10136"/>
        <dbReference type="Rhea" id="RHEA-COMP:13846"/>
        <dbReference type="ChEBI" id="CHEBI:30616"/>
        <dbReference type="ChEBI" id="CHEBI:33019"/>
        <dbReference type="ChEBI" id="CHEBI:46858"/>
        <dbReference type="ChEBI" id="CHEBI:83624"/>
        <dbReference type="EC" id="2.7.7.108"/>
    </reaction>
</comment>
<proteinExistence type="predicted"/>
<keyword evidence="2" id="KW-0548">Nucleotidyltransferase</keyword>
<dbReference type="RefSeq" id="WP_343940114.1">
    <property type="nucleotide sequence ID" value="NZ_BAAABU010000034.1"/>
</dbReference>
<evidence type="ECO:0000313" key="9">
    <source>
        <dbReference type="EMBL" id="GAA0262909.1"/>
    </source>
</evidence>
<evidence type="ECO:0000313" key="10">
    <source>
        <dbReference type="Proteomes" id="UP001500416"/>
    </source>
</evidence>
<dbReference type="EMBL" id="BAAABU010000034">
    <property type="protein sequence ID" value="GAA0262909.1"/>
    <property type="molecule type" value="Genomic_DNA"/>
</dbReference>
<dbReference type="EC" id="2.7.7.108" evidence="5"/>
<keyword evidence="1" id="KW-0808">Transferase</keyword>
<comment type="caution">
    <text evidence="9">The sequence shown here is derived from an EMBL/GenBank/DDBJ whole genome shotgun (WGS) entry which is preliminary data.</text>
</comment>
<dbReference type="InterPro" id="IPR003812">
    <property type="entry name" value="Fido"/>
</dbReference>
<dbReference type="PANTHER" id="PTHR39560">
    <property type="entry name" value="PROTEIN ADENYLYLTRANSFERASE FIC-RELATED"/>
    <property type="match status" value="1"/>
</dbReference>
<dbReference type="InterPro" id="IPR036597">
    <property type="entry name" value="Fido-like_dom_sf"/>
</dbReference>
<gene>
    <name evidence="9" type="ORF">GCM10010492_75020</name>
</gene>
<dbReference type="Pfam" id="PF02661">
    <property type="entry name" value="Fic"/>
    <property type="match status" value="1"/>
</dbReference>
<dbReference type="PROSITE" id="PS51459">
    <property type="entry name" value="FIDO"/>
    <property type="match status" value="1"/>
</dbReference>
<evidence type="ECO:0000256" key="7">
    <source>
        <dbReference type="ARBA" id="ARBA00048696"/>
    </source>
</evidence>
<keyword evidence="3" id="KW-0547">Nucleotide-binding</keyword>